<evidence type="ECO:0000313" key="5">
    <source>
        <dbReference type="EMBL" id="NEC88382.1"/>
    </source>
</evidence>
<gene>
    <name evidence="5" type="ORF">G3I71_21705</name>
</gene>
<keyword evidence="1" id="KW-0808">Transferase</keyword>
<reference evidence="5" key="1">
    <citation type="submission" date="2020-01" db="EMBL/GenBank/DDBJ databases">
        <title>Insect and environment-associated Actinomycetes.</title>
        <authorList>
            <person name="Currrie C."/>
            <person name="Chevrette M."/>
            <person name="Carlson C."/>
            <person name="Stubbendieck R."/>
            <person name="Wendt-Pienkowski E."/>
        </authorList>
    </citation>
    <scope>NUCLEOTIDE SEQUENCE</scope>
    <source>
        <strain evidence="5">SID12501</strain>
    </source>
</reference>
<feature type="region of interest" description="Disordered" evidence="3">
    <location>
        <begin position="289"/>
        <end position="308"/>
    </location>
</feature>
<dbReference type="InterPro" id="IPR029056">
    <property type="entry name" value="Ribokinase-like"/>
</dbReference>
<evidence type="ECO:0000256" key="3">
    <source>
        <dbReference type="SAM" id="MobiDB-lite"/>
    </source>
</evidence>
<dbReference type="Gene3D" id="3.40.1190.20">
    <property type="match status" value="1"/>
</dbReference>
<protein>
    <submittedName>
        <fullName evidence="5">Carbohydrate kinase family protein</fullName>
    </submittedName>
</protein>
<evidence type="ECO:0000256" key="1">
    <source>
        <dbReference type="ARBA" id="ARBA00022679"/>
    </source>
</evidence>
<dbReference type="Pfam" id="PF00294">
    <property type="entry name" value="PfkB"/>
    <property type="match status" value="1"/>
</dbReference>
<organism evidence="5">
    <name type="scientific">Streptomyces sp. SID12501</name>
    <dbReference type="NCBI Taxonomy" id="2706042"/>
    <lineage>
        <taxon>Bacteria</taxon>
        <taxon>Bacillati</taxon>
        <taxon>Actinomycetota</taxon>
        <taxon>Actinomycetes</taxon>
        <taxon>Kitasatosporales</taxon>
        <taxon>Streptomycetaceae</taxon>
        <taxon>Streptomyces</taxon>
    </lineage>
</organism>
<dbReference type="GO" id="GO:0016301">
    <property type="term" value="F:kinase activity"/>
    <property type="evidence" value="ECO:0007669"/>
    <property type="project" value="UniProtKB-KW"/>
</dbReference>
<dbReference type="SUPFAM" id="SSF53613">
    <property type="entry name" value="Ribokinase-like"/>
    <property type="match status" value="1"/>
</dbReference>
<accession>A0A6B3BVQ9</accession>
<dbReference type="EMBL" id="JAAGLU010000017">
    <property type="protein sequence ID" value="NEC88382.1"/>
    <property type="molecule type" value="Genomic_DNA"/>
</dbReference>
<proteinExistence type="predicted"/>
<dbReference type="PANTHER" id="PTHR10584:SF166">
    <property type="entry name" value="RIBOKINASE"/>
    <property type="match status" value="1"/>
</dbReference>
<sequence length="308" mass="31539">MLVLGSLVVDRKYFATGTLGGAELWGVQRHYGGVGRNIGVNAARLGARAVFAGLSGFGQDAADIEAELTDLGVGLHVLRTADGTGRWDVLLDVEGRQITSRIALPDPAAAKSLAGPALARTVATAKAVVAEGGLDEDLLTWVSGEARNNGTPMCCLPTRQGDFGPRAHLLPLYDVLLLNAREAEALTGRRATPAEQAQRLLGLGPRVVVVTAGAAGATVASTEQPVPLTLPAEAGPCADDTGAGDALASAFVVHLVRGASPKEALALGLRAARLTIGCRQSTCRTLAADPSLTAHRTGRSKPPGARAS</sequence>
<dbReference type="InterPro" id="IPR011611">
    <property type="entry name" value="PfkB_dom"/>
</dbReference>
<keyword evidence="2 5" id="KW-0418">Kinase</keyword>
<feature type="domain" description="Carbohydrate kinase PfkB" evidence="4">
    <location>
        <begin position="3"/>
        <end position="281"/>
    </location>
</feature>
<dbReference type="AlphaFoldDB" id="A0A6B3BVQ9"/>
<name>A0A6B3BVQ9_9ACTN</name>
<evidence type="ECO:0000256" key="2">
    <source>
        <dbReference type="ARBA" id="ARBA00022777"/>
    </source>
</evidence>
<comment type="caution">
    <text evidence="5">The sequence shown here is derived from an EMBL/GenBank/DDBJ whole genome shotgun (WGS) entry which is preliminary data.</text>
</comment>
<evidence type="ECO:0000259" key="4">
    <source>
        <dbReference type="Pfam" id="PF00294"/>
    </source>
</evidence>
<dbReference type="PANTHER" id="PTHR10584">
    <property type="entry name" value="SUGAR KINASE"/>
    <property type="match status" value="1"/>
</dbReference>
<dbReference type="RefSeq" id="WP_164316497.1">
    <property type="nucleotide sequence ID" value="NZ_JAAGLU010000017.1"/>
</dbReference>